<feature type="compositionally biased region" description="Polar residues" evidence="1">
    <location>
        <begin position="107"/>
        <end position="121"/>
    </location>
</feature>
<feature type="compositionally biased region" description="Basic and acidic residues" evidence="1">
    <location>
        <begin position="93"/>
        <end position="104"/>
    </location>
</feature>
<feature type="region of interest" description="Disordered" evidence="1">
    <location>
        <begin position="93"/>
        <end position="139"/>
    </location>
</feature>
<protein>
    <submittedName>
        <fullName evidence="2">Uncharacterized protein</fullName>
    </submittedName>
</protein>
<gene>
    <name evidence="2" type="ORF">SRAS04492_LOCUS6399</name>
</gene>
<dbReference type="EMBL" id="HBIA01012624">
    <property type="protein sequence ID" value="CAE0234593.1"/>
    <property type="molecule type" value="Transcribed_RNA"/>
</dbReference>
<sequence>MYPQGCPGFQKASVKLFRVAKGAQGKEKLKLVDNQYFNNKEGFGFMLRNLTKGDYQIQVKKYSFGFDVFDFSARIYSRRNIKLVDVEQQEIQRAKEKQDKKKDSVGGSRTITESSNPTSKETSPKRHFTKAGDQDTNEKFMIDVDPNTQIDMELHKGNLAKEVEQEEVKQAEKGSSNGIVEQIRGPLSNKLSKAVRLASDPANDQFFEIHRREFYYIKDAIDAKHGYYFLRVGSNSDRYDLSLKIKMFVKGDLVETTERNEKLYVYKYPEDKFPGDFKLTTFCKIMPLKGKRTCDFLVPTNYHDRTYVYIQKKETATKR</sequence>
<evidence type="ECO:0000256" key="1">
    <source>
        <dbReference type="SAM" id="MobiDB-lite"/>
    </source>
</evidence>
<dbReference type="AlphaFoldDB" id="A0A7S3CSQ9"/>
<accession>A0A7S3CSQ9</accession>
<proteinExistence type="predicted"/>
<name>A0A7S3CSQ9_9SPIT</name>
<reference evidence="2" key="1">
    <citation type="submission" date="2021-01" db="EMBL/GenBank/DDBJ databases">
        <authorList>
            <person name="Corre E."/>
            <person name="Pelletier E."/>
            <person name="Niang G."/>
            <person name="Scheremetjew M."/>
            <person name="Finn R."/>
            <person name="Kale V."/>
            <person name="Holt S."/>
            <person name="Cochrane G."/>
            <person name="Meng A."/>
            <person name="Brown T."/>
            <person name="Cohen L."/>
        </authorList>
    </citation>
    <scope>NUCLEOTIDE SEQUENCE</scope>
    <source>
        <strain evidence="2">Ras09</strain>
    </source>
</reference>
<evidence type="ECO:0000313" key="2">
    <source>
        <dbReference type="EMBL" id="CAE0234593.1"/>
    </source>
</evidence>
<organism evidence="2">
    <name type="scientific">Strombidium rassoulzadegani</name>
    <dbReference type="NCBI Taxonomy" id="1082188"/>
    <lineage>
        <taxon>Eukaryota</taxon>
        <taxon>Sar</taxon>
        <taxon>Alveolata</taxon>
        <taxon>Ciliophora</taxon>
        <taxon>Intramacronucleata</taxon>
        <taxon>Spirotrichea</taxon>
        <taxon>Oligotrichia</taxon>
        <taxon>Strombidiidae</taxon>
        <taxon>Strombidium</taxon>
    </lineage>
</organism>
<feature type="compositionally biased region" description="Basic and acidic residues" evidence="1">
    <location>
        <begin position="130"/>
        <end position="139"/>
    </location>
</feature>